<protein>
    <submittedName>
        <fullName evidence="1">Uncharacterized protein</fullName>
    </submittedName>
</protein>
<reference evidence="1" key="2">
    <citation type="submission" date="2021-02" db="EMBL/GenBank/DDBJ databases">
        <authorList>
            <person name="Kimball J.A."/>
            <person name="Haas M.W."/>
            <person name="Macchietto M."/>
            <person name="Kono T."/>
            <person name="Duquette J."/>
            <person name="Shao M."/>
        </authorList>
    </citation>
    <scope>NUCLEOTIDE SEQUENCE</scope>
    <source>
        <tissue evidence="1">Fresh leaf tissue</tissue>
    </source>
</reference>
<accession>A0A8J5RTV1</accession>
<dbReference type="OrthoDB" id="2789670at2759"/>
<dbReference type="AlphaFoldDB" id="A0A8J5RTV1"/>
<name>A0A8J5RTV1_ZIZPA</name>
<evidence type="ECO:0000313" key="1">
    <source>
        <dbReference type="EMBL" id="KAG8056217.1"/>
    </source>
</evidence>
<dbReference type="EMBL" id="JAAALK010000287">
    <property type="protein sequence ID" value="KAG8056217.1"/>
    <property type="molecule type" value="Genomic_DNA"/>
</dbReference>
<proteinExistence type="predicted"/>
<evidence type="ECO:0000313" key="2">
    <source>
        <dbReference type="Proteomes" id="UP000729402"/>
    </source>
</evidence>
<sequence length="114" mass="12595">MEPHATGGGEGEEGGCRLRVPPHLHGPHYIKVRKLCNLELFTAKCLDALCPICEDEITAMVESIHLAATEPGHDHYWNAHNSDIIVVGNGRAGQEPRAQKKRQEELDHVVLMSL</sequence>
<organism evidence="1 2">
    <name type="scientific">Zizania palustris</name>
    <name type="common">Northern wild rice</name>
    <dbReference type="NCBI Taxonomy" id="103762"/>
    <lineage>
        <taxon>Eukaryota</taxon>
        <taxon>Viridiplantae</taxon>
        <taxon>Streptophyta</taxon>
        <taxon>Embryophyta</taxon>
        <taxon>Tracheophyta</taxon>
        <taxon>Spermatophyta</taxon>
        <taxon>Magnoliopsida</taxon>
        <taxon>Liliopsida</taxon>
        <taxon>Poales</taxon>
        <taxon>Poaceae</taxon>
        <taxon>BOP clade</taxon>
        <taxon>Oryzoideae</taxon>
        <taxon>Oryzeae</taxon>
        <taxon>Zizaniinae</taxon>
        <taxon>Zizania</taxon>
    </lineage>
</organism>
<reference evidence="1" key="1">
    <citation type="journal article" date="2021" name="bioRxiv">
        <title>Whole Genome Assembly and Annotation of Northern Wild Rice, Zizania palustris L., Supports a Whole Genome Duplication in the Zizania Genus.</title>
        <authorList>
            <person name="Haas M."/>
            <person name="Kono T."/>
            <person name="Macchietto M."/>
            <person name="Millas R."/>
            <person name="McGilp L."/>
            <person name="Shao M."/>
            <person name="Duquette J."/>
            <person name="Hirsch C.N."/>
            <person name="Kimball J."/>
        </authorList>
    </citation>
    <scope>NUCLEOTIDE SEQUENCE</scope>
    <source>
        <tissue evidence="1">Fresh leaf tissue</tissue>
    </source>
</reference>
<gene>
    <name evidence="1" type="ORF">GUJ93_ZPchr0002g24532</name>
</gene>
<keyword evidence="2" id="KW-1185">Reference proteome</keyword>
<dbReference type="Proteomes" id="UP000729402">
    <property type="component" value="Unassembled WGS sequence"/>
</dbReference>
<comment type="caution">
    <text evidence="1">The sequence shown here is derived from an EMBL/GenBank/DDBJ whole genome shotgun (WGS) entry which is preliminary data.</text>
</comment>